<protein>
    <submittedName>
        <fullName evidence="2">Uncharacterized protein</fullName>
    </submittedName>
</protein>
<gene>
    <name evidence="2" type="ORF">ACFQ0V_13215</name>
</gene>
<accession>A0ABW3H2Y0</accession>
<name>A0ABW3H2Y0_9BACL</name>
<dbReference type="EMBL" id="JBHTJF010000050">
    <property type="protein sequence ID" value="MFD0944703.1"/>
    <property type="molecule type" value="Genomic_DNA"/>
</dbReference>
<evidence type="ECO:0000256" key="1">
    <source>
        <dbReference type="SAM" id="Coils"/>
    </source>
</evidence>
<evidence type="ECO:0000313" key="2">
    <source>
        <dbReference type="EMBL" id="MFD0944703.1"/>
    </source>
</evidence>
<evidence type="ECO:0000313" key="3">
    <source>
        <dbReference type="Proteomes" id="UP001596976"/>
    </source>
</evidence>
<dbReference type="Proteomes" id="UP001596976">
    <property type="component" value="Unassembled WGS sequence"/>
</dbReference>
<keyword evidence="1" id="KW-0175">Coiled coil</keyword>
<organism evidence="2 3">
    <name type="scientific">Savagea faecisuis</name>
    <dbReference type="NCBI Taxonomy" id="1274803"/>
    <lineage>
        <taxon>Bacteria</taxon>
        <taxon>Bacillati</taxon>
        <taxon>Bacillota</taxon>
        <taxon>Bacilli</taxon>
        <taxon>Bacillales</taxon>
        <taxon>Caryophanaceae</taxon>
        <taxon>Savagea</taxon>
    </lineage>
</organism>
<dbReference type="RefSeq" id="WP_381014447.1">
    <property type="nucleotide sequence ID" value="NZ_JBHTJF010000050.1"/>
</dbReference>
<sequence>MTDREKELLIEIEKLKEQIEEYRIIEVELSTQIDLLREGIIK</sequence>
<reference evidence="3" key="1">
    <citation type="journal article" date="2019" name="Int. J. Syst. Evol. Microbiol.">
        <title>The Global Catalogue of Microorganisms (GCM) 10K type strain sequencing project: providing services to taxonomists for standard genome sequencing and annotation.</title>
        <authorList>
            <consortium name="The Broad Institute Genomics Platform"/>
            <consortium name="The Broad Institute Genome Sequencing Center for Infectious Disease"/>
            <person name="Wu L."/>
            <person name="Ma J."/>
        </authorList>
    </citation>
    <scope>NUCLEOTIDE SEQUENCE [LARGE SCALE GENOMIC DNA]</scope>
    <source>
        <strain evidence="3">CCUG 63563</strain>
    </source>
</reference>
<proteinExistence type="predicted"/>
<feature type="coiled-coil region" evidence="1">
    <location>
        <begin position="5"/>
        <end position="32"/>
    </location>
</feature>
<comment type="caution">
    <text evidence="2">The sequence shown here is derived from an EMBL/GenBank/DDBJ whole genome shotgun (WGS) entry which is preliminary data.</text>
</comment>
<keyword evidence="3" id="KW-1185">Reference proteome</keyword>